<protein>
    <submittedName>
        <fullName evidence="1">Pyridoxamine 5'-phosphate oxidase family protein</fullName>
    </submittedName>
</protein>
<dbReference type="RefSeq" id="WP_344655255.1">
    <property type="nucleotide sequence ID" value="NZ_BAAAQM010000002.1"/>
</dbReference>
<keyword evidence="2" id="KW-1185">Reference proteome</keyword>
<dbReference type="SUPFAM" id="SSF50475">
    <property type="entry name" value="FMN-binding split barrel"/>
    <property type="match status" value="1"/>
</dbReference>
<reference evidence="2" key="1">
    <citation type="journal article" date="2019" name="Int. J. Syst. Evol. Microbiol.">
        <title>The Global Catalogue of Microorganisms (GCM) 10K type strain sequencing project: providing services to taxonomists for standard genome sequencing and annotation.</title>
        <authorList>
            <consortium name="The Broad Institute Genomics Platform"/>
            <consortium name="The Broad Institute Genome Sequencing Center for Infectious Disease"/>
            <person name="Wu L."/>
            <person name="Ma J."/>
        </authorList>
    </citation>
    <scope>NUCLEOTIDE SEQUENCE [LARGE SCALE GENOMIC DNA]</scope>
    <source>
        <strain evidence="2">JCM 16013</strain>
    </source>
</reference>
<evidence type="ECO:0000313" key="1">
    <source>
        <dbReference type="EMBL" id="GAA1952942.1"/>
    </source>
</evidence>
<proteinExistence type="predicted"/>
<dbReference type="InterPro" id="IPR012349">
    <property type="entry name" value="Split_barrel_FMN-bd"/>
</dbReference>
<dbReference type="Pfam" id="PF12900">
    <property type="entry name" value="Pyridox_ox_2"/>
    <property type="match status" value="1"/>
</dbReference>
<dbReference type="InterPro" id="IPR024747">
    <property type="entry name" value="Pyridox_Oxase-rel"/>
</dbReference>
<dbReference type="Proteomes" id="UP001499854">
    <property type="component" value="Unassembled WGS sequence"/>
</dbReference>
<sequence length="232" mass="24910">MNQPAVEPLGSTELLGSTPRTRLRRIPENAVTDRAALHAVLDAGLVAHVAVTDNSGPNGSAQPYILPVAYARDGERVLFHGSTGSRLFRGLAEGAPTCLTVTLLDGLVVARSAFESSMNYRGAMVLGSCRMVPEGEKEAALEIITEHLMPGRWKEVRAPKRKELAATVVLSLPLTEASVKIAEGDPTDDPDDLDAPVWAGVVPLHEAYCDPMPSANLAPGIDVPDYIRDWRR</sequence>
<evidence type="ECO:0000313" key="2">
    <source>
        <dbReference type="Proteomes" id="UP001499854"/>
    </source>
</evidence>
<dbReference type="PANTHER" id="PTHR34071">
    <property type="entry name" value="5-NITROIMIDAZOLE ANTIBIOTICS RESISTANCE PROTEIN, NIMA-FAMILY-RELATED PROTEIN-RELATED"/>
    <property type="match status" value="1"/>
</dbReference>
<comment type="caution">
    <text evidence="1">The sequence shown here is derived from an EMBL/GenBank/DDBJ whole genome shotgun (WGS) entry which is preliminary data.</text>
</comment>
<name>A0ABP5BUN1_9ACTN</name>
<dbReference type="Gene3D" id="2.30.110.10">
    <property type="entry name" value="Electron Transport, Fmn-binding Protein, Chain A"/>
    <property type="match status" value="1"/>
</dbReference>
<organism evidence="1 2">
    <name type="scientific">Catenulispora subtropica</name>
    <dbReference type="NCBI Taxonomy" id="450798"/>
    <lineage>
        <taxon>Bacteria</taxon>
        <taxon>Bacillati</taxon>
        <taxon>Actinomycetota</taxon>
        <taxon>Actinomycetes</taxon>
        <taxon>Catenulisporales</taxon>
        <taxon>Catenulisporaceae</taxon>
        <taxon>Catenulispora</taxon>
    </lineage>
</organism>
<dbReference type="EMBL" id="BAAAQM010000002">
    <property type="protein sequence ID" value="GAA1952942.1"/>
    <property type="molecule type" value="Genomic_DNA"/>
</dbReference>
<accession>A0ABP5BUN1</accession>
<dbReference type="PANTHER" id="PTHR34071:SF2">
    <property type="entry name" value="FLAVIN-NUCLEOTIDE-BINDING PROTEIN"/>
    <property type="match status" value="1"/>
</dbReference>
<gene>
    <name evidence="1" type="ORF">GCM10009838_05170</name>
</gene>